<keyword evidence="6" id="KW-1185">Reference proteome</keyword>
<keyword evidence="1" id="KW-0863">Zinc-finger</keyword>
<dbReference type="PROSITE" id="PS51915">
    <property type="entry name" value="ZAD"/>
    <property type="match status" value="1"/>
</dbReference>
<evidence type="ECO:0000313" key="6">
    <source>
        <dbReference type="Proteomes" id="UP001200034"/>
    </source>
</evidence>
<feature type="domain" description="C2H2-type" evidence="3">
    <location>
        <begin position="155"/>
        <end position="183"/>
    </location>
</feature>
<feature type="binding site" evidence="2">
    <location>
        <position position="64"/>
    </location>
    <ligand>
        <name>Zn(2+)</name>
        <dbReference type="ChEBI" id="CHEBI:29105"/>
    </ligand>
</feature>
<evidence type="ECO:0000259" key="4">
    <source>
        <dbReference type="PROSITE" id="PS51915"/>
    </source>
</evidence>
<feature type="binding site" evidence="2">
    <location>
        <position position="11"/>
    </location>
    <ligand>
        <name>Zn(2+)</name>
        <dbReference type="ChEBI" id="CHEBI:29105"/>
    </ligand>
</feature>
<evidence type="ECO:0000313" key="5">
    <source>
        <dbReference type="EMBL" id="KAH8387919.1"/>
    </source>
</evidence>
<protein>
    <recommendedName>
        <fullName evidence="7">ZAD domain-containing protein</fullName>
    </recommendedName>
</protein>
<organism evidence="5 6">
    <name type="scientific">Drosophila rubida</name>
    <dbReference type="NCBI Taxonomy" id="30044"/>
    <lineage>
        <taxon>Eukaryota</taxon>
        <taxon>Metazoa</taxon>
        <taxon>Ecdysozoa</taxon>
        <taxon>Arthropoda</taxon>
        <taxon>Hexapoda</taxon>
        <taxon>Insecta</taxon>
        <taxon>Pterygota</taxon>
        <taxon>Neoptera</taxon>
        <taxon>Endopterygota</taxon>
        <taxon>Diptera</taxon>
        <taxon>Brachycera</taxon>
        <taxon>Muscomorpha</taxon>
        <taxon>Ephydroidea</taxon>
        <taxon>Drosophilidae</taxon>
        <taxon>Drosophila</taxon>
    </lineage>
</organism>
<dbReference type="PROSITE" id="PS50157">
    <property type="entry name" value="ZINC_FINGER_C2H2_2"/>
    <property type="match status" value="1"/>
</dbReference>
<dbReference type="InterPro" id="IPR013087">
    <property type="entry name" value="Znf_C2H2_type"/>
</dbReference>
<proteinExistence type="predicted"/>
<dbReference type="PROSITE" id="PS00028">
    <property type="entry name" value="ZINC_FINGER_C2H2_1"/>
    <property type="match status" value="1"/>
</dbReference>
<accession>A0AAD4KBM1</accession>
<dbReference type="Gene3D" id="3.40.1800.20">
    <property type="match status" value="1"/>
</dbReference>
<gene>
    <name evidence="5" type="ORF">KR093_010311</name>
</gene>
<feature type="binding site" evidence="2">
    <location>
        <position position="67"/>
    </location>
    <ligand>
        <name>Zn(2+)</name>
        <dbReference type="ChEBI" id="CHEBI:29105"/>
    </ligand>
</feature>
<reference evidence="5" key="1">
    <citation type="journal article" date="2021" name="Mol. Ecol. Resour.">
        <title>Phylogenomic analyses of the genus Drosophila reveals genomic signals of climate adaptation.</title>
        <authorList>
            <person name="Li F."/>
            <person name="Rane R.V."/>
            <person name="Luria V."/>
            <person name="Xiong Z."/>
            <person name="Chen J."/>
            <person name="Li Z."/>
            <person name="Catullo R.A."/>
            <person name="Griffin P.C."/>
            <person name="Schiffer M."/>
            <person name="Pearce S."/>
            <person name="Lee S.F."/>
            <person name="McElroy K."/>
            <person name="Stocker A."/>
            <person name="Shirriffs J."/>
            <person name="Cockerell F."/>
            <person name="Coppin C."/>
            <person name="Sgro C.M."/>
            <person name="Karger A."/>
            <person name="Cain J.W."/>
            <person name="Weber J.A."/>
            <person name="Santpere G."/>
            <person name="Kirschner M.W."/>
            <person name="Hoffmann A.A."/>
            <person name="Oakeshott J.G."/>
            <person name="Zhang G."/>
        </authorList>
    </citation>
    <scope>NUCLEOTIDE SEQUENCE</scope>
    <source>
        <strain evidence="5">BGI-SZ-2011g</strain>
    </source>
</reference>
<comment type="caution">
    <text evidence="5">The sequence shown here is derived from an EMBL/GenBank/DDBJ whole genome shotgun (WGS) entry which is preliminary data.</text>
</comment>
<dbReference type="SMART" id="SM00868">
    <property type="entry name" value="zf-AD"/>
    <property type="match status" value="1"/>
</dbReference>
<dbReference type="InterPro" id="IPR012934">
    <property type="entry name" value="Znf_AD"/>
</dbReference>
<dbReference type="GO" id="GO:0005634">
    <property type="term" value="C:nucleus"/>
    <property type="evidence" value="ECO:0007669"/>
    <property type="project" value="InterPro"/>
</dbReference>
<keyword evidence="2" id="KW-0862">Zinc</keyword>
<dbReference type="AlphaFoldDB" id="A0AAD4KBM1"/>
<name>A0AAD4KBM1_9MUSC</name>
<dbReference type="GO" id="GO:0008270">
    <property type="term" value="F:zinc ion binding"/>
    <property type="evidence" value="ECO:0007669"/>
    <property type="project" value="UniProtKB-UniRule"/>
</dbReference>
<feature type="domain" description="ZAD" evidence="4">
    <location>
        <begin position="6"/>
        <end position="91"/>
    </location>
</feature>
<evidence type="ECO:0000256" key="2">
    <source>
        <dbReference type="PROSITE-ProRule" id="PRU01263"/>
    </source>
</evidence>
<dbReference type="EMBL" id="JAJJHW010000095">
    <property type="protein sequence ID" value="KAH8387919.1"/>
    <property type="molecule type" value="Genomic_DNA"/>
</dbReference>
<sequence>MEIFENICRTCGNDCLDAINIFEDSVMVQEKNVAISDIIAACTPSSFTTLPAVYVDDDYPQQICRVCIKKLIMVYEFTNKWMAAHNEFTVALKFEQRRNRSRISSQTVVAAAADSDIDTNDQVIETDDDDNIVFKTEPNEGTEMEIITHEPPTKYQCAICGEQYHTLAAYQKHHKVSHRNCQLLYYTPGQ</sequence>
<keyword evidence="2" id="KW-0479">Metal-binding</keyword>
<feature type="binding site" evidence="2">
    <location>
        <position position="8"/>
    </location>
    <ligand>
        <name>Zn(2+)</name>
        <dbReference type="ChEBI" id="CHEBI:29105"/>
    </ligand>
</feature>
<dbReference type="Proteomes" id="UP001200034">
    <property type="component" value="Unassembled WGS sequence"/>
</dbReference>
<evidence type="ECO:0000259" key="3">
    <source>
        <dbReference type="PROSITE" id="PS50157"/>
    </source>
</evidence>
<evidence type="ECO:0000256" key="1">
    <source>
        <dbReference type="PROSITE-ProRule" id="PRU00042"/>
    </source>
</evidence>
<evidence type="ECO:0008006" key="7">
    <source>
        <dbReference type="Google" id="ProtNLM"/>
    </source>
</evidence>
<dbReference type="SUPFAM" id="SSF57716">
    <property type="entry name" value="Glucocorticoid receptor-like (DNA-binding domain)"/>
    <property type="match status" value="1"/>
</dbReference>
<dbReference type="Pfam" id="PF07776">
    <property type="entry name" value="zf-AD"/>
    <property type="match status" value="1"/>
</dbReference>